<feature type="region of interest" description="Disordered" evidence="1">
    <location>
        <begin position="27"/>
        <end position="72"/>
    </location>
</feature>
<feature type="chain" id="PRO_5047353771" evidence="2">
    <location>
        <begin position="25"/>
        <end position="272"/>
    </location>
</feature>
<dbReference type="Proteomes" id="UP001455384">
    <property type="component" value="Chromosome"/>
</dbReference>
<evidence type="ECO:0000313" key="3">
    <source>
        <dbReference type="EMBL" id="WZX30312.1"/>
    </source>
</evidence>
<reference evidence="4" key="1">
    <citation type="submission" date="2023-10" db="EMBL/GenBank/DDBJ databases">
        <title>Genome analysis and identification of Salinococcus sp. Bachu38 nov., a PGPR from the rhizosphere of Tamarix.</title>
        <authorList>
            <person name="Liang Z."/>
            <person name="Zhang X."/>
            <person name="Jia J."/>
            <person name="Chen X."/>
            <person name="Wang Y."/>
            <person name="Wang Q."/>
            <person name="Wang R."/>
        </authorList>
    </citation>
    <scope>NUCLEOTIDE SEQUENCE [LARGE SCALE GENOMIC DNA]</scope>
    <source>
        <strain evidence="4">Bachu38</strain>
    </source>
</reference>
<feature type="signal peptide" evidence="2">
    <location>
        <begin position="1"/>
        <end position="24"/>
    </location>
</feature>
<protein>
    <submittedName>
        <fullName evidence="3">Outer membrane lipoprotein carrier protein LolA</fullName>
    </submittedName>
</protein>
<dbReference type="SUPFAM" id="SSF89392">
    <property type="entry name" value="Prokaryotic lipoproteins and lipoprotein localization factors"/>
    <property type="match status" value="1"/>
</dbReference>
<keyword evidence="3" id="KW-0449">Lipoprotein</keyword>
<keyword evidence="4" id="KW-1185">Reference proteome</keyword>
<dbReference type="InterPro" id="IPR052944">
    <property type="entry name" value="Sporulation_related"/>
</dbReference>
<dbReference type="RefSeq" id="WP_342388831.1">
    <property type="nucleotide sequence ID" value="NZ_CP138333.2"/>
</dbReference>
<dbReference type="PANTHER" id="PTHR37507:SF2">
    <property type="entry name" value="SPORULATION PROTEIN YDCC"/>
    <property type="match status" value="1"/>
</dbReference>
<evidence type="ECO:0000313" key="4">
    <source>
        <dbReference type="Proteomes" id="UP001455384"/>
    </source>
</evidence>
<organism evidence="3 4">
    <name type="scientific">Salinicoccus bachuensis</name>
    <dbReference type="NCBI Taxonomy" id="3136731"/>
    <lineage>
        <taxon>Bacteria</taxon>
        <taxon>Bacillati</taxon>
        <taxon>Bacillota</taxon>
        <taxon>Bacilli</taxon>
        <taxon>Bacillales</taxon>
        <taxon>Staphylococcaceae</taxon>
        <taxon>Salinicoccus</taxon>
    </lineage>
</organism>
<dbReference type="Gene3D" id="2.50.20.10">
    <property type="entry name" value="Lipoprotein localisation LolA/LolB/LppX"/>
    <property type="match status" value="1"/>
</dbReference>
<evidence type="ECO:0000256" key="2">
    <source>
        <dbReference type="SAM" id="SignalP"/>
    </source>
</evidence>
<dbReference type="PROSITE" id="PS51257">
    <property type="entry name" value="PROKAR_LIPOPROTEIN"/>
    <property type="match status" value="1"/>
</dbReference>
<feature type="compositionally biased region" description="Acidic residues" evidence="1">
    <location>
        <begin position="35"/>
        <end position="57"/>
    </location>
</feature>
<dbReference type="EMBL" id="CP138333">
    <property type="protein sequence ID" value="WZX30312.1"/>
    <property type="molecule type" value="Genomic_DNA"/>
</dbReference>
<gene>
    <name evidence="3" type="ORF">RQP18_03760</name>
</gene>
<proteinExistence type="predicted"/>
<dbReference type="InterPro" id="IPR029046">
    <property type="entry name" value="LolA/LolB/LppX"/>
</dbReference>
<feature type="compositionally biased region" description="Low complexity" evidence="1">
    <location>
        <begin position="58"/>
        <end position="69"/>
    </location>
</feature>
<keyword evidence="2" id="KW-0732">Signal</keyword>
<accession>A0ABZ3CKG8</accession>
<name>A0ABZ3CKG8_9STAP</name>
<sequence>MKHGFILRSLIGVLLLMTLGACTSDDGTGVSMDQNQDDVTEEAAPTEESSPPEEDAGNADATNGGTAEASESISKEVLLQKASEVDQLMENYYLESKVTMYTDEQTDETLTREWFYWKNGELHFRKEIERAGVPTQYITGNDQDSTIYTEGEDIAIRTETLVPGADLPSPSKAMKERISSYKMSHDSEVVGQEEVNGRKGHHLVFTPKEEAMESGTTMELWIDSEHWLTLKEVLDQGDMRMEYEVVTFVEGIEPSMDLFHMELPADVEIIDQ</sequence>
<dbReference type="PANTHER" id="PTHR37507">
    <property type="entry name" value="SPORULATION PROTEIN YDCC"/>
    <property type="match status" value="1"/>
</dbReference>
<evidence type="ECO:0000256" key="1">
    <source>
        <dbReference type="SAM" id="MobiDB-lite"/>
    </source>
</evidence>